<proteinExistence type="predicted"/>
<dbReference type="STRING" id="1123062.SAMN02745775_101144"/>
<dbReference type="EMBL" id="FOSQ01000001">
    <property type="protein sequence ID" value="SFK16764.1"/>
    <property type="molecule type" value="Genomic_DNA"/>
</dbReference>
<keyword evidence="1" id="KW-1133">Transmembrane helix</keyword>
<protein>
    <submittedName>
        <fullName evidence="2">Uncharacterized protein</fullName>
    </submittedName>
</protein>
<gene>
    <name evidence="2" type="ORF">SAMN02745775_101144</name>
</gene>
<name>A0A1I3XB30_9PROT</name>
<dbReference type="Proteomes" id="UP000199473">
    <property type="component" value="Unassembled WGS sequence"/>
</dbReference>
<organism evidence="2 3">
    <name type="scientific">Falsiroseomonas stagni DSM 19981</name>
    <dbReference type="NCBI Taxonomy" id="1123062"/>
    <lineage>
        <taxon>Bacteria</taxon>
        <taxon>Pseudomonadati</taxon>
        <taxon>Pseudomonadota</taxon>
        <taxon>Alphaproteobacteria</taxon>
        <taxon>Acetobacterales</taxon>
        <taxon>Roseomonadaceae</taxon>
        <taxon>Falsiroseomonas</taxon>
    </lineage>
</organism>
<sequence length="59" mass="6255">MAAPLQLAETACFILAAWLAVRALARAVKGQPFRRRDAGAALVLVLAGLLLGWARQIIA</sequence>
<keyword evidence="1" id="KW-0812">Transmembrane</keyword>
<keyword evidence="3" id="KW-1185">Reference proteome</keyword>
<evidence type="ECO:0000313" key="2">
    <source>
        <dbReference type="EMBL" id="SFK16764.1"/>
    </source>
</evidence>
<dbReference type="AlphaFoldDB" id="A0A1I3XB30"/>
<keyword evidence="1" id="KW-0472">Membrane</keyword>
<evidence type="ECO:0000256" key="1">
    <source>
        <dbReference type="SAM" id="Phobius"/>
    </source>
</evidence>
<reference evidence="2 3" key="1">
    <citation type="submission" date="2016-10" db="EMBL/GenBank/DDBJ databases">
        <authorList>
            <person name="de Groot N.N."/>
        </authorList>
    </citation>
    <scope>NUCLEOTIDE SEQUENCE [LARGE SCALE GENOMIC DNA]</scope>
    <source>
        <strain evidence="2 3">DSM 19981</strain>
    </source>
</reference>
<evidence type="ECO:0000313" key="3">
    <source>
        <dbReference type="Proteomes" id="UP000199473"/>
    </source>
</evidence>
<dbReference type="RefSeq" id="WP_092954013.1">
    <property type="nucleotide sequence ID" value="NZ_FOSQ01000001.1"/>
</dbReference>
<accession>A0A1I3XB30</accession>
<feature type="transmembrane region" description="Helical" evidence="1">
    <location>
        <begin position="37"/>
        <end position="54"/>
    </location>
</feature>